<comment type="caution">
    <text evidence="1">The sequence shown here is derived from an EMBL/GenBank/DDBJ whole genome shotgun (WGS) entry which is preliminary data.</text>
</comment>
<evidence type="ECO:0000313" key="1">
    <source>
        <dbReference type="EMBL" id="MDH1337423.1"/>
    </source>
</evidence>
<protein>
    <submittedName>
        <fullName evidence="1">Uncharacterized protein</fullName>
    </submittedName>
</protein>
<dbReference type="AlphaFoldDB" id="A0AA42Q536"/>
<accession>A0AA42Q536</accession>
<dbReference type="EMBL" id="JAOCEK010000039">
    <property type="protein sequence ID" value="MDH1337423.1"/>
    <property type="molecule type" value="Genomic_DNA"/>
</dbReference>
<sequence>MQIFSKNHIGRIKRLAKQRKEELGIPRLVTLDQEAHKLGFPNWAAFEKASRGAIQLGPVFRRGADQMRVAFHKLSKFDGDPDIELSIRKQLPVLMDSYLSGISALTYARDYMRVALSVPRFKVSARSYAYHEMRIYLPYAFEPIAPGSDEFVPVGRHYKPLGQTDRSKWADYSAHSNLNVKLPREMWAGIRSRAGGSSGFLYNDGSTPWSSRLNAQRYLDHLEAIIELAKRHEQDVPSQVGAA</sequence>
<gene>
    <name evidence="1" type="ORF">N5D63_25115</name>
</gene>
<dbReference type="RefSeq" id="WP_280009586.1">
    <property type="nucleotide sequence ID" value="NZ_JAOCEK010000039.1"/>
</dbReference>
<reference evidence="1" key="1">
    <citation type="submission" date="2022-09" db="EMBL/GenBank/DDBJ databases">
        <title>Intensive care unit water sources are persistently colonized with multi-drug resistant bacteria and are the site of extensive horizontal gene transfer of antibiotic resistance genes.</title>
        <authorList>
            <person name="Diorio-Toth L."/>
        </authorList>
    </citation>
    <scope>NUCLEOTIDE SEQUENCE</scope>
    <source>
        <strain evidence="1">GD03832</strain>
    </source>
</reference>
<organism evidence="1 2">
    <name type="scientific">Comamonas thiooxydans</name>
    <dbReference type="NCBI Taxonomy" id="363952"/>
    <lineage>
        <taxon>Bacteria</taxon>
        <taxon>Pseudomonadati</taxon>
        <taxon>Pseudomonadota</taxon>
        <taxon>Betaproteobacteria</taxon>
        <taxon>Burkholderiales</taxon>
        <taxon>Comamonadaceae</taxon>
        <taxon>Comamonas</taxon>
    </lineage>
</organism>
<proteinExistence type="predicted"/>
<evidence type="ECO:0000313" key="2">
    <source>
        <dbReference type="Proteomes" id="UP001161065"/>
    </source>
</evidence>
<name>A0AA42Q536_9BURK</name>
<dbReference type="Proteomes" id="UP001161065">
    <property type="component" value="Unassembled WGS sequence"/>
</dbReference>